<dbReference type="KEGG" id="nfl:COO91_00372"/>
<sequence length="51" mass="5748">MRLAKLKEFRQPTYKYLGLGKAPDATFESMDAVLLTDNSYSLADFSLSPVF</sequence>
<name>A0A2K8SGJ0_9NOSO</name>
<dbReference type="OrthoDB" id="573757at2"/>
<dbReference type="RefSeq" id="WP_157816279.1">
    <property type="nucleotide sequence ID" value="NZ_CAWNNC010000001.1"/>
</dbReference>
<reference evidence="1 2" key="1">
    <citation type="submission" date="2017-11" db="EMBL/GenBank/DDBJ databases">
        <title>Complete genome of a free-living desiccation-tolerant cyanobacterium and its photosynthetic adaptation to extreme terrestrial habitat.</title>
        <authorList>
            <person name="Shang J."/>
        </authorList>
    </citation>
    <scope>NUCLEOTIDE SEQUENCE [LARGE SCALE GENOMIC DNA]</scope>
    <source>
        <strain evidence="1 2">CCNUN1</strain>
    </source>
</reference>
<dbReference type="Proteomes" id="UP000232003">
    <property type="component" value="Chromosome"/>
</dbReference>
<accession>A0A2K8SGJ0</accession>
<gene>
    <name evidence="1" type="ORF">COO91_00372</name>
</gene>
<evidence type="ECO:0000313" key="2">
    <source>
        <dbReference type="Proteomes" id="UP000232003"/>
    </source>
</evidence>
<organism evidence="1 2">
    <name type="scientific">Nostoc flagelliforme CCNUN1</name>
    <dbReference type="NCBI Taxonomy" id="2038116"/>
    <lineage>
        <taxon>Bacteria</taxon>
        <taxon>Bacillati</taxon>
        <taxon>Cyanobacteriota</taxon>
        <taxon>Cyanophyceae</taxon>
        <taxon>Nostocales</taxon>
        <taxon>Nostocaceae</taxon>
        <taxon>Nostoc</taxon>
    </lineage>
</organism>
<evidence type="ECO:0000313" key="1">
    <source>
        <dbReference type="EMBL" id="AUB34547.1"/>
    </source>
</evidence>
<protein>
    <submittedName>
        <fullName evidence="1">Uncharacterized protein</fullName>
    </submittedName>
</protein>
<proteinExistence type="predicted"/>
<dbReference type="EMBL" id="CP024785">
    <property type="protein sequence ID" value="AUB34547.1"/>
    <property type="molecule type" value="Genomic_DNA"/>
</dbReference>
<dbReference type="AlphaFoldDB" id="A0A2K8SGJ0"/>
<keyword evidence="2" id="KW-1185">Reference proteome</keyword>